<proteinExistence type="predicted"/>
<protein>
    <submittedName>
        <fullName evidence="5">Repeat domain-containing protein</fullName>
    </submittedName>
</protein>
<gene>
    <name evidence="5" type="ORF">SAMN05444008_11852</name>
</gene>
<keyword evidence="1" id="KW-0732">Signal</keyword>
<keyword evidence="2" id="KW-0677">Repeat</keyword>
<evidence type="ECO:0000313" key="6">
    <source>
        <dbReference type="Proteomes" id="UP000184368"/>
    </source>
</evidence>
<dbReference type="SMART" id="SM00191">
    <property type="entry name" value="Int_alpha"/>
    <property type="match status" value="4"/>
</dbReference>
<evidence type="ECO:0000259" key="4">
    <source>
        <dbReference type="Pfam" id="PF07593"/>
    </source>
</evidence>
<dbReference type="PANTHER" id="PTHR16026">
    <property type="entry name" value="CARTILAGE ACIDIC PROTEIN 1"/>
    <property type="match status" value="1"/>
</dbReference>
<evidence type="ECO:0000256" key="3">
    <source>
        <dbReference type="ARBA" id="ARBA00023180"/>
    </source>
</evidence>
<dbReference type="InterPro" id="IPR011519">
    <property type="entry name" value="UnbV_ASPIC"/>
</dbReference>
<dbReference type="EMBL" id="FQUO01000018">
    <property type="protein sequence ID" value="SHG11565.1"/>
    <property type="molecule type" value="Genomic_DNA"/>
</dbReference>
<dbReference type="PANTHER" id="PTHR16026:SF0">
    <property type="entry name" value="CARTILAGE ACIDIC PROTEIN 1"/>
    <property type="match status" value="1"/>
</dbReference>
<dbReference type="Pfam" id="PF13517">
    <property type="entry name" value="FG-GAP_3"/>
    <property type="match status" value="6"/>
</dbReference>
<sequence>MAFFLIPYHSFPVRMKNYLWLLCLLLACGKKPELPANGLFQLQENSGINFTNKVEHDAKFNVFSYRNFYNGGGVAIGDINNDGLADVFFTANRSDNKLYLNKGNWKFEDITTKAGFKASGKWGTGVVMVDINSDGWLDIYVCNAGYQKGISNENELYINNRNGTFTEEAAKWGLAESGYTTHAAFFDYDLDGDLDCYILKNSFLPVNTLNYANKRELRAENWPVPDVVKGGGDKLLRNDGGHFTDVSEAANIYGSLIGFGLGVTVGDVNGDQYPDIYISNDFFERDYLYINKKDGTFSEELEQWTQHISHSSMGADIADINNDGHPDIFTTDMLPGDDLRLRTTTSFENWDVNQLKVRSGFYNQFQQNTLQVNNGGGKFLETAFYSGVAATDWSWGGLIFDADNDGLSDLFVCNGIYHDVTDQDFIDFFANEVIQNMVLTGKKDEVDGVIGKMPSRPIPNQMFRNRGNLRFSDETTAWGLATPSFSNGAAYGDLDNDGDLDLVVNNVNMPSFVYRNQSREQLKDHYIGIRLQGAAPNSFAIGSTIRVYSGGVMQTRELVPSRGFQSSIDYKQLVGLGKNAVVDSVVVTWPDRSVSVVQKPAVDTVLLLAQKDAKSRGAIIAKPAVQPLFDSLESGFDKHVEDSYVDFYYERNIPVLLSREGPKAAAADVNGDGLEDVYISGAAGQSGQLYLQNAGGGFVKRPNPEFERFAPLEDVSALFFDADKDGDADLFVGACMSQKADFVGAGQNRLFKNDGKGNFTLAQNALPGATMNTTAAVAMDADGDGDTDLFIGGRNMPEDYGIDPASALFINNGQGNFTNLLRGPAAQMGMITGAAGIRLAKNSAPALVVAGEWMAPRILQWQGGTLKALRTSLDTLQGWWQALETADLDGDGDDDLVLGNIGENFYLRPGKTSPVKLWVNDFDGNGVTDKLLSRTVAGRDMPVFLKREITEQIVSLRKENLKHEAFAARSVQDLFSGKQVEASKVKTFDYPSTVIAWNEGGGKFRIEKLPLPVQLSSVHAILARDINGDGATDLMLGGNLFGLLPQFGRLDASFGHVLINTGNGRFRYLQPHESGVELRGQVRDILAVQGKGRMQYLFLQNDEKPVLFRPRLQAVAKRK</sequence>
<dbReference type="Pfam" id="PF07593">
    <property type="entry name" value="UnbV_ASPIC"/>
    <property type="match status" value="1"/>
</dbReference>
<accession>A0A1M5H6N5</accession>
<dbReference type="InterPro" id="IPR027039">
    <property type="entry name" value="Crtac1"/>
</dbReference>
<dbReference type="InterPro" id="IPR013519">
    <property type="entry name" value="Int_alpha_beta-p"/>
</dbReference>
<evidence type="ECO:0000313" key="5">
    <source>
        <dbReference type="EMBL" id="SHG11565.1"/>
    </source>
</evidence>
<dbReference type="SUPFAM" id="SSF69318">
    <property type="entry name" value="Integrin alpha N-terminal domain"/>
    <property type="match status" value="3"/>
</dbReference>
<dbReference type="InterPro" id="IPR013517">
    <property type="entry name" value="FG-GAP"/>
</dbReference>
<dbReference type="Proteomes" id="UP000184368">
    <property type="component" value="Unassembled WGS sequence"/>
</dbReference>
<keyword evidence="3" id="KW-0325">Glycoprotein</keyword>
<feature type="domain" description="ASPIC/UnbV" evidence="4">
    <location>
        <begin position="540"/>
        <end position="606"/>
    </location>
</feature>
<dbReference type="InterPro" id="IPR028994">
    <property type="entry name" value="Integrin_alpha_N"/>
</dbReference>
<keyword evidence="6" id="KW-1185">Reference proteome</keyword>
<reference evidence="5 6" key="1">
    <citation type="submission" date="2016-11" db="EMBL/GenBank/DDBJ databases">
        <authorList>
            <person name="Jaros S."/>
            <person name="Januszkiewicz K."/>
            <person name="Wedrychowicz H."/>
        </authorList>
    </citation>
    <scope>NUCLEOTIDE SEQUENCE [LARGE SCALE GENOMIC DNA]</scope>
    <source>
        <strain evidence="5 6">DSM 26897</strain>
    </source>
</reference>
<dbReference type="STRING" id="1302690.BUE76_03635"/>
<organism evidence="5 6">
    <name type="scientific">Cnuella takakiae</name>
    <dbReference type="NCBI Taxonomy" id="1302690"/>
    <lineage>
        <taxon>Bacteria</taxon>
        <taxon>Pseudomonadati</taxon>
        <taxon>Bacteroidota</taxon>
        <taxon>Chitinophagia</taxon>
        <taxon>Chitinophagales</taxon>
        <taxon>Chitinophagaceae</taxon>
        <taxon>Cnuella</taxon>
    </lineage>
</organism>
<evidence type="ECO:0000256" key="1">
    <source>
        <dbReference type="ARBA" id="ARBA00022729"/>
    </source>
</evidence>
<evidence type="ECO:0000256" key="2">
    <source>
        <dbReference type="ARBA" id="ARBA00022737"/>
    </source>
</evidence>
<name>A0A1M5H6N5_9BACT</name>
<dbReference type="AlphaFoldDB" id="A0A1M5H6N5"/>
<dbReference type="Gene3D" id="2.130.10.130">
    <property type="entry name" value="Integrin alpha, N-terminal"/>
    <property type="match status" value="3"/>
</dbReference>